<evidence type="ECO:0000313" key="1">
    <source>
        <dbReference type="EMBL" id="KAF3600851.1"/>
    </source>
</evidence>
<comment type="caution">
    <text evidence="1">The sequence shown here is derived from an EMBL/GenBank/DDBJ whole genome shotgun (WGS) entry which is preliminary data.</text>
</comment>
<proteinExistence type="predicted"/>
<protein>
    <submittedName>
        <fullName evidence="1">Uncharacterized protein</fullName>
    </submittedName>
</protein>
<accession>A0A8S9SH67</accession>
<evidence type="ECO:0000313" key="2">
    <source>
        <dbReference type="Proteomes" id="UP000712600"/>
    </source>
</evidence>
<dbReference type="AlphaFoldDB" id="A0A8S9SH67"/>
<dbReference type="EMBL" id="QGKX02000004">
    <property type="protein sequence ID" value="KAF3600851.1"/>
    <property type="molecule type" value="Genomic_DNA"/>
</dbReference>
<sequence>MAAVKMFFITWFSSSTPLKLFNVLKPFECFWICMFFRSETDLEDFPGSLPIFNALEDFLEDFWRSLLHAPLP</sequence>
<gene>
    <name evidence="1" type="ORF">F2Q69_00034989</name>
</gene>
<organism evidence="1 2">
    <name type="scientific">Brassica cretica</name>
    <name type="common">Mustard</name>
    <dbReference type="NCBI Taxonomy" id="69181"/>
    <lineage>
        <taxon>Eukaryota</taxon>
        <taxon>Viridiplantae</taxon>
        <taxon>Streptophyta</taxon>
        <taxon>Embryophyta</taxon>
        <taxon>Tracheophyta</taxon>
        <taxon>Spermatophyta</taxon>
        <taxon>Magnoliopsida</taxon>
        <taxon>eudicotyledons</taxon>
        <taxon>Gunneridae</taxon>
        <taxon>Pentapetalae</taxon>
        <taxon>rosids</taxon>
        <taxon>malvids</taxon>
        <taxon>Brassicales</taxon>
        <taxon>Brassicaceae</taxon>
        <taxon>Brassiceae</taxon>
        <taxon>Brassica</taxon>
    </lineage>
</organism>
<reference evidence="1" key="1">
    <citation type="submission" date="2019-12" db="EMBL/GenBank/DDBJ databases">
        <title>Genome sequencing and annotation of Brassica cretica.</title>
        <authorList>
            <person name="Studholme D.J."/>
            <person name="Sarris P."/>
        </authorList>
    </citation>
    <scope>NUCLEOTIDE SEQUENCE</scope>
    <source>
        <strain evidence="1">PFS-109/04</strain>
        <tissue evidence="1">Leaf</tissue>
    </source>
</reference>
<dbReference type="Proteomes" id="UP000712600">
    <property type="component" value="Unassembled WGS sequence"/>
</dbReference>
<name>A0A8S9SH67_BRACR</name>